<evidence type="ECO:0000313" key="2">
    <source>
        <dbReference type="Proteomes" id="UP000499080"/>
    </source>
</evidence>
<dbReference type="AlphaFoldDB" id="A0A4Y2AYU9"/>
<name>A0A4Y2AYU9_ARAVE</name>
<keyword evidence="2" id="KW-1185">Reference proteome</keyword>
<evidence type="ECO:0000313" key="1">
    <source>
        <dbReference type="EMBL" id="GBL84206.1"/>
    </source>
</evidence>
<protein>
    <submittedName>
        <fullName evidence="1">Uncharacterized protein</fullName>
    </submittedName>
</protein>
<dbReference type="EMBL" id="BGPR01000036">
    <property type="protein sequence ID" value="GBL84206.1"/>
    <property type="molecule type" value="Genomic_DNA"/>
</dbReference>
<gene>
    <name evidence="1" type="ORF">AVEN_118606_1</name>
</gene>
<organism evidence="1 2">
    <name type="scientific">Araneus ventricosus</name>
    <name type="common">Orbweaver spider</name>
    <name type="synonym">Epeira ventricosa</name>
    <dbReference type="NCBI Taxonomy" id="182803"/>
    <lineage>
        <taxon>Eukaryota</taxon>
        <taxon>Metazoa</taxon>
        <taxon>Ecdysozoa</taxon>
        <taxon>Arthropoda</taxon>
        <taxon>Chelicerata</taxon>
        <taxon>Arachnida</taxon>
        <taxon>Araneae</taxon>
        <taxon>Araneomorphae</taxon>
        <taxon>Entelegynae</taxon>
        <taxon>Araneoidea</taxon>
        <taxon>Araneidae</taxon>
        <taxon>Araneus</taxon>
    </lineage>
</organism>
<reference evidence="1 2" key="1">
    <citation type="journal article" date="2019" name="Sci. Rep.">
        <title>Orb-weaving spider Araneus ventricosus genome elucidates the spidroin gene catalogue.</title>
        <authorList>
            <person name="Kono N."/>
            <person name="Nakamura H."/>
            <person name="Ohtoshi R."/>
            <person name="Moran D.A.P."/>
            <person name="Shinohara A."/>
            <person name="Yoshida Y."/>
            <person name="Fujiwara M."/>
            <person name="Mori M."/>
            <person name="Tomita M."/>
            <person name="Arakawa K."/>
        </authorList>
    </citation>
    <scope>NUCLEOTIDE SEQUENCE [LARGE SCALE GENOMIC DNA]</scope>
</reference>
<accession>A0A4Y2AYU9</accession>
<dbReference type="Proteomes" id="UP000499080">
    <property type="component" value="Unassembled WGS sequence"/>
</dbReference>
<proteinExistence type="predicted"/>
<comment type="caution">
    <text evidence="1">The sequence shown here is derived from an EMBL/GenBank/DDBJ whole genome shotgun (WGS) entry which is preliminary data.</text>
</comment>
<sequence length="102" mass="11967">MAHLRGYRERPTDARRISKRPRFHAVPTLRNFGQLHYQESHDLFTLMVFQCQFAITMNSYFPYYDGFPATEPNNPPPYLVRTAFPTLHCYVIPSRLGLPHPS</sequence>